<reference evidence="3 4" key="1">
    <citation type="journal article" date="2019" name="Int. J. Syst. Evol. Microbiol.">
        <title>The Global Catalogue of Microorganisms (GCM) 10K type strain sequencing project: providing services to taxonomists for standard genome sequencing and annotation.</title>
        <authorList>
            <consortium name="The Broad Institute Genomics Platform"/>
            <consortium name="The Broad Institute Genome Sequencing Center for Infectious Disease"/>
            <person name="Wu L."/>
            <person name="Ma J."/>
        </authorList>
    </citation>
    <scope>NUCLEOTIDE SEQUENCE [LARGE SCALE GENOMIC DNA]</scope>
    <source>
        <strain evidence="3 4">DSM 26526</strain>
    </source>
</reference>
<dbReference type="AlphaFoldDB" id="A0ABD5XJI6"/>
<feature type="region of interest" description="Disordered" evidence="1">
    <location>
        <begin position="82"/>
        <end position="127"/>
    </location>
</feature>
<accession>A0ABD5XJI6</accession>
<sequence length="127" mass="13411">MDRSAAWDATLRIVFGLFIIGVGNAVGGFLASLTGIAGLALYLLVAVPTFVYGMFYVVIGAGMVVEAATERALSKADLTVEVAEADGGDEDGNEHGEHGDEHGERDENENECRDSDRGDGSEQTEDD</sequence>
<feature type="transmembrane region" description="Helical" evidence="2">
    <location>
        <begin position="12"/>
        <end position="33"/>
    </location>
</feature>
<dbReference type="EMBL" id="JBHTAB010000014">
    <property type="protein sequence ID" value="MFC7131375.1"/>
    <property type="molecule type" value="Genomic_DNA"/>
</dbReference>
<evidence type="ECO:0000256" key="1">
    <source>
        <dbReference type="SAM" id="MobiDB-lite"/>
    </source>
</evidence>
<feature type="transmembrane region" description="Helical" evidence="2">
    <location>
        <begin position="39"/>
        <end position="65"/>
    </location>
</feature>
<evidence type="ECO:0000313" key="3">
    <source>
        <dbReference type="EMBL" id="MFC7131375.1"/>
    </source>
</evidence>
<dbReference type="RefSeq" id="WP_390247469.1">
    <property type="nucleotide sequence ID" value="NZ_JBHTAB010000014.1"/>
</dbReference>
<evidence type="ECO:0000256" key="2">
    <source>
        <dbReference type="SAM" id="Phobius"/>
    </source>
</evidence>
<name>A0ABD5XJI6_9EURY</name>
<evidence type="ECO:0008006" key="5">
    <source>
        <dbReference type="Google" id="ProtNLM"/>
    </source>
</evidence>
<feature type="compositionally biased region" description="Acidic residues" evidence="1">
    <location>
        <begin position="83"/>
        <end position="92"/>
    </location>
</feature>
<keyword evidence="4" id="KW-1185">Reference proteome</keyword>
<evidence type="ECO:0000313" key="4">
    <source>
        <dbReference type="Proteomes" id="UP001596460"/>
    </source>
</evidence>
<keyword evidence="2" id="KW-0472">Membrane</keyword>
<gene>
    <name evidence="3" type="ORF">ACFQI8_18620</name>
</gene>
<keyword evidence="2" id="KW-0812">Transmembrane</keyword>
<proteinExistence type="predicted"/>
<comment type="caution">
    <text evidence="3">The sequence shown here is derived from an EMBL/GenBank/DDBJ whole genome shotgun (WGS) entry which is preliminary data.</text>
</comment>
<organism evidence="3 4">
    <name type="scientific">Haloferax chudinovii</name>
    <dbReference type="NCBI Taxonomy" id="1109010"/>
    <lineage>
        <taxon>Archaea</taxon>
        <taxon>Methanobacteriati</taxon>
        <taxon>Methanobacteriota</taxon>
        <taxon>Stenosarchaea group</taxon>
        <taxon>Halobacteria</taxon>
        <taxon>Halobacteriales</taxon>
        <taxon>Haloferacaceae</taxon>
        <taxon>Haloferax</taxon>
    </lineage>
</organism>
<keyword evidence="2" id="KW-1133">Transmembrane helix</keyword>
<feature type="compositionally biased region" description="Basic and acidic residues" evidence="1">
    <location>
        <begin position="93"/>
        <end position="120"/>
    </location>
</feature>
<protein>
    <recommendedName>
        <fullName evidence="5">DUF2892 domain-containing protein</fullName>
    </recommendedName>
</protein>
<dbReference type="Proteomes" id="UP001596460">
    <property type="component" value="Unassembled WGS sequence"/>
</dbReference>